<dbReference type="Proteomes" id="UP000799766">
    <property type="component" value="Unassembled WGS sequence"/>
</dbReference>
<reference evidence="1" key="1">
    <citation type="journal article" date="2020" name="Stud. Mycol.">
        <title>101 Dothideomycetes genomes: a test case for predicting lifestyles and emergence of pathogens.</title>
        <authorList>
            <person name="Haridas S."/>
            <person name="Albert R."/>
            <person name="Binder M."/>
            <person name="Bloem J."/>
            <person name="Labutti K."/>
            <person name="Salamov A."/>
            <person name="Andreopoulos B."/>
            <person name="Baker S."/>
            <person name="Barry K."/>
            <person name="Bills G."/>
            <person name="Bluhm B."/>
            <person name="Cannon C."/>
            <person name="Castanera R."/>
            <person name="Culley D."/>
            <person name="Daum C."/>
            <person name="Ezra D."/>
            <person name="Gonzalez J."/>
            <person name="Henrissat B."/>
            <person name="Kuo A."/>
            <person name="Liang C."/>
            <person name="Lipzen A."/>
            <person name="Lutzoni F."/>
            <person name="Magnuson J."/>
            <person name="Mondo S."/>
            <person name="Nolan M."/>
            <person name="Ohm R."/>
            <person name="Pangilinan J."/>
            <person name="Park H.-J."/>
            <person name="Ramirez L."/>
            <person name="Alfaro M."/>
            <person name="Sun H."/>
            <person name="Tritt A."/>
            <person name="Yoshinaga Y."/>
            <person name="Zwiers L.-H."/>
            <person name="Turgeon B."/>
            <person name="Goodwin S."/>
            <person name="Spatafora J."/>
            <person name="Crous P."/>
            <person name="Grigoriev I."/>
        </authorList>
    </citation>
    <scope>NUCLEOTIDE SEQUENCE</scope>
    <source>
        <strain evidence="1">ATCC 16933</strain>
    </source>
</reference>
<dbReference type="EMBL" id="MU001683">
    <property type="protein sequence ID" value="KAF2456460.1"/>
    <property type="molecule type" value="Genomic_DNA"/>
</dbReference>
<gene>
    <name evidence="1" type="ORF">BDY21DRAFT_347222</name>
</gene>
<name>A0A6A6NXJ7_9PEZI</name>
<dbReference type="InterPro" id="IPR019410">
    <property type="entry name" value="Methyltransf_16"/>
</dbReference>
<dbReference type="SUPFAM" id="SSF53335">
    <property type="entry name" value="S-adenosyl-L-methionine-dependent methyltransferases"/>
    <property type="match status" value="1"/>
</dbReference>
<keyword evidence="1" id="KW-0808">Transferase</keyword>
<dbReference type="Gene3D" id="3.40.50.150">
    <property type="entry name" value="Vaccinia Virus protein VP39"/>
    <property type="match status" value="1"/>
</dbReference>
<evidence type="ECO:0000313" key="2">
    <source>
        <dbReference type="Proteomes" id="UP000799766"/>
    </source>
</evidence>
<dbReference type="GO" id="GO:0008757">
    <property type="term" value="F:S-adenosylmethionine-dependent methyltransferase activity"/>
    <property type="evidence" value="ECO:0007669"/>
    <property type="project" value="UniProtKB-ARBA"/>
</dbReference>
<proteinExistence type="predicted"/>
<dbReference type="GO" id="GO:0005737">
    <property type="term" value="C:cytoplasm"/>
    <property type="evidence" value="ECO:0007669"/>
    <property type="project" value="TreeGrafter"/>
</dbReference>
<dbReference type="AlphaFoldDB" id="A0A6A6NXJ7"/>
<dbReference type="PANTHER" id="PTHR14614">
    <property type="entry name" value="HEPATOCELLULAR CARCINOMA-ASSOCIATED ANTIGEN"/>
    <property type="match status" value="1"/>
</dbReference>
<accession>A0A6A6NXJ7</accession>
<organism evidence="1 2">
    <name type="scientific">Lineolata rhizophorae</name>
    <dbReference type="NCBI Taxonomy" id="578093"/>
    <lineage>
        <taxon>Eukaryota</taxon>
        <taxon>Fungi</taxon>
        <taxon>Dikarya</taxon>
        <taxon>Ascomycota</taxon>
        <taxon>Pezizomycotina</taxon>
        <taxon>Dothideomycetes</taxon>
        <taxon>Dothideomycetes incertae sedis</taxon>
        <taxon>Lineolatales</taxon>
        <taxon>Lineolataceae</taxon>
        <taxon>Lineolata</taxon>
    </lineage>
</organism>
<sequence length="355" mass="38819">MLVFTWRVANMTLESLRFLRKQYFQLLPVAQLQWPDSQVLKQPHVQTWLFHNLFDSEVLNYPPPQRYQLRVLKLLVSKLEAGIEDPDEDELSDDLTCALCSLLAANLPSEVVSAQRKSYVTYSWDLTRQPEGRQEEDPGGCEFSITLLESPSLISSSGTTGLRTWEAALHLATFLATTPKGRRYVGAKRMLELGAGTGLVSVLCAKYLGTASVVATDGDAGVVEGLGTNAFVNELAGGEGPGEGQKMEANVLKWGRTLLGNAILDDEDRAPFDLVLGADVTYDTAVIPALVATLVELRHRSRPESSPLVVLLAATIRNQTTFATFERACAPLARLALYLNLLPCPFSANSAPSWP</sequence>
<dbReference type="OrthoDB" id="194386at2759"/>
<evidence type="ECO:0000313" key="1">
    <source>
        <dbReference type="EMBL" id="KAF2456460.1"/>
    </source>
</evidence>
<dbReference type="InterPro" id="IPR029063">
    <property type="entry name" value="SAM-dependent_MTases_sf"/>
</dbReference>
<protein>
    <submittedName>
        <fullName evidence="1">Putative methyltransferase-domain-containing protein</fullName>
    </submittedName>
</protein>
<dbReference type="Pfam" id="PF10294">
    <property type="entry name" value="Methyltransf_16"/>
    <property type="match status" value="1"/>
</dbReference>
<dbReference type="GO" id="GO:0032259">
    <property type="term" value="P:methylation"/>
    <property type="evidence" value="ECO:0007669"/>
    <property type="project" value="UniProtKB-KW"/>
</dbReference>
<keyword evidence="1" id="KW-0489">Methyltransferase</keyword>
<keyword evidence="2" id="KW-1185">Reference proteome</keyword>
<dbReference type="PANTHER" id="PTHR14614:SF130">
    <property type="entry name" value="PROTEIN-LYSINE N-METHYLTRANSFERASE EEF2KMT"/>
    <property type="match status" value="1"/>
</dbReference>